<dbReference type="PROSITE" id="PS51353">
    <property type="entry name" value="ARSC"/>
    <property type="match status" value="1"/>
</dbReference>
<dbReference type="Proteomes" id="UP000294829">
    <property type="component" value="Unassembled WGS sequence"/>
</dbReference>
<comment type="similarity">
    <text evidence="1 2">Belongs to the ArsC family.</text>
</comment>
<name>A0A4R5W1B2_9BURK</name>
<protein>
    <submittedName>
        <fullName evidence="3">Arsenate reductase (Glutaredoxin)</fullName>
    </submittedName>
</protein>
<dbReference type="SUPFAM" id="SSF52833">
    <property type="entry name" value="Thioredoxin-like"/>
    <property type="match status" value="1"/>
</dbReference>
<sequence length="109" mass="12626">MITIYHNPRCSKSRAALEIAQQYAEQHQLALQVVEYLKTPLNSAQLQTLQTQLGAQASELVREHSDLTEEQQRQILLEQPELMQRPIIRFNDKAVIARPTELIHRLLTE</sequence>
<keyword evidence="4" id="KW-1185">Reference proteome</keyword>
<dbReference type="RefSeq" id="WP_133328049.1">
    <property type="nucleotide sequence ID" value="NZ_SMYL01000004.1"/>
</dbReference>
<evidence type="ECO:0000313" key="4">
    <source>
        <dbReference type="Proteomes" id="UP000294829"/>
    </source>
</evidence>
<dbReference type="PANTHER" id="PTHR30041:SF4">
    <property type="entry name" value="ARSENATE REDUCTASE"/>
    <property type="match status" value="1"/>
</dbReference>
<dbReference type="EMBL" id="SMYL01000004">
    <property type="protein sequence ID" value="TDK65946.1"/>
    <property type="molecule type" value="Genomic_DNA"/>
</dbReference>
<dbReference type="InterPro" id="IPR036249">
    <property type="entry name" value="Thioredoxin-like_sf"/>
</dbReference>
<accession>A0A4R5W1B2</accession>
<comment type="caution">
    <text evidence="3">The sequence shown here is derived from an EMBL/GenBank/DDBJ whole genome shotgun (WGS) entry which is preliminary data.</text>
</comment>
<dbReference type="Pfam" id="PF03960">
    <property type="entry name" value="ArsC"/>
    <property type="match status" value="1"/>
</dbReference>
<evidence type="ECO:0000256" key="1">
    <source>
        <dbReference type="ARBA" id="ARBA00007198"/>
    </source>
</evidence>
<proteinExistence type="inferred from homology"/>
<dbReference type="AlphaFoldDB" id="A0A4R5W1B2"/>
<evidence type="ECO:0000313" key="3">
    <source>
        <dbReference type="EMBL" id="TDK65946.1"/>
    </source>
</evidence>
<evidence type="ECO:0000256" key="2">
    <source>
        <dbReference type="PROSITE-ProRule" id="PRU01282"/>
    </source>
</evidence>
<organism evidence="3 4">
    <name type="scientific">Sapientia aquatica</name>
    <dbReference type="NCBI Taxonomy" id="1549640"/>
    <lineage>
        <taxon>Bacteria</taxon>
        <taxon>Pseudomonadati</taxon>
        <taxon>Pseudomonadota</taxon>
        <taxon>Betaproteobacteria</taxon>
        <taxon>Burkholderiales</taxon>
        <taxon>Oxalobacteraceae</taxon>
        <taxon>Sapientia</taxon>
    </lineage>
</organism>
<dbReference type="Gene3D" id="3.40.30.10">
    <property type="entry name" value="Glutaredoxin"/>
    <property type="match status" value="1"/>
</dbReference>
<dbReference type="PANTHER" id="PTHR30041">
    <property type="entry name" value="ARSENATE REDUCTASE"/>
    <property type="match status" value="1"/>
</dbReference>
<dbReference type="InterPro" id="IPR006660">
    <property type="entry name" value="Arsenate_reductase-like"/>
</dbReference>
<gene>
    <name evidence="3" type="ORF">E2I14_10140</name>
</gene>
<reference evidence="3 4" key="1">
    <citation type="submission" date="2019-03" db="EMBL/GenBank/DDBJ databases">
        <title>Sapientia aquatica gen. nov., sp. nov., isolated from a crater lake.</title>
        <authorList>
            <person name="Felfoldi T."/>
            <person name="Szabo A."/>
            <person name="Toth E."/>
            <person name="Schumann P."/>
            <person name="Keki Z."/>
            <person name="Marialigeti K."/>
            <person name="Mathe I."/>
        </authorList>
    </citation>
    <scope>NUCLEOTIDE SEQUENCE [LARGE SCALE GENOMIC DNA]</scope>
    <source>
        <strain evidence="3 4">SA-152</strain>
    </source>
</reference>
<dbReference type="OrthoDB" id="9790554at2"/>